<dbReference type="PANTHER" id="PTHR42713:SF3">
    <property type="entry name" value="TRANSCRIPTIONAL REGULATORY PROTEIN HPTR"/>
    <property type="match status" value="1"/>
</dbReference>
<accession>A0A1S9N2U6</accession>
<keyword evidence="7" id="KW-0238">DNA-binding</keyword>
<dbReference type="InterPro" id="IPR009057">
    <property type="entry name" value="Homeodomain-like_sf"/>
</dbReference>
<keyword evidence="6" id="KW-0805">Transcription regulation</keyword>
<evidence type="ECO:0000256" key="5">
    <source>
        <dbReference type="ARBA" id="ARBA00023012"/>
    </source>
</evidence>
<dbReference type="CDD" id="cd17536">
    <property type="entry name" value="REC_YesN-like"/>
    <property type="match status" value="1"/>
</dbReference>
<dbReference type="EMBL" id="MWMH01000007">
    <property type="protein sequence ID" value="OOP71846.1"/>
    <property type="molecule type" value="Genomic_DNA"/>
</dbReference>
<dbReference type="Pfam" id="PF12833">
    <property type="entry name" value="HTH_18"/>
    <property type="match status" value="1"/>
</dbReference>
<protein>
    <recommendedName>
        <fullName evidence="2">Stage 0 sporulation protein A homolog</fullName>
    </recommendedName>
</protein>
<dbReference type="GO" id="GO:0003700">
    <property type="term" value="F:DNA-binding transcription factor activity"/>
    <property type="evidence" value="ECO:0007669"/>
    <property type="project" value="InterPro"/>
</dbReference>
<dbReference type="RefSeq" id="WP_078116812.1">
    <property type="nucleotide sequence ID" value="NZ_CP144906.1"/>
</dbReference>
<dbReference type="SMART" id="SM00342">
    <property type="entry name" value="HTH_ARAC"/>
    <property type="match status" value="1"/>
</dbReference>
<name>A0A1S9N2U6_CLOBE</name>
<dbReference type="PROSITE" id="PS50110">
    <property type="entry name" value="RESPONSE_REGULATORY"/>
    <property type="match status" value="1"/>
</dbReference>
<comment type="subcellular location">
    <subcellularLocation>
        <location evidence="1">Cytoplasm</location>
    </subcellularLocation>
</comment>
<evidence type="ECO:0000256" key="2">
    <source>
        <dbReference type="ARBA" id="ARBA00018672"/>
    </source>
</evidence>
<keyword evidence="3" id="KW-0963">Cytoplasm</keyword>
<dbReference type="SUPFAM" id="SSF46689">
    <property type="entry name" value="Homeodomain-like"/>
    <property type="match status" value="1"/>
</dbReference>
<evidence type="ECO:0000259" key="12">
    <source>
        <dbReference type="PROSITE" id="PS50110"/>
    </source>
</evidence>
<dbReference type="InterPro" id="IPR001789">
    <property type="entry name" value="Sig_transdc_resp-reg_receiver"/>
</dbReference>
<dbReference type="PANTHER" id="PTHR42713">
    <property type="entry name" value="HISTIDINE KINASE-RELATED"/>
    <property type="match status" value="1"/>
</dbReference>
<proteinExistence type="predicted"/>
<dbReference type="InterPro" id="IPR051552">
    <property type="entry name" value="HptR"/>
</dbReference>
<dbReference type="InterPro" id="IPR011006">
    <property type="entry name" value="CheY-like_superfamily"/>
</dbReference>
<dbReference type="GO" id="GO:0005737">
    <property type="term" value="C:cytoplasm"/>
    <property type="evidence" value="ECO:0007669"/>
    <property type="project" value="UniProtKB-SubCell"/>
</dbReference>
<dbReference type="AlphaFoldDB" id="A0A1S9N2U6"/>
<keyword evidence="5" id="KW-0902">Two-component regulatory system</keyword>
<keyword evidence="4 10" id="KW-0597">Phosphoprotein</keyword>
<evidence type="ECO:0000256" key="9">
    <source>
        <dbReference type="ARBA" id="ARBA00024867"/>
    </source>
</evidence>
<evidence type="ECO:0000256" key="6">
    <source>
        <dbReference type="ARBA" id="ARBA00023015"/>
    </source>
</evidence>
<dbReference type="Gene3D" id="3.40.50.2300">
    <property type="match status" value="1"/>
</dbReference>
<evidence type="ECO:0000313" key="14">
    <source>
        <dbReference type="Proteomes" id="UP000190959"/>
    </source>
</evidence>
<feature type="modified residue" description="4-aspartylphosphate" evidence="10">
    <location>
        <position position="55"/>
    </location>
</feature>
<dbReference type="GO" id="GO:0043565">
    <property type="term" value="F:sequence-specific DNA binding"/>
    <property type="evidence" value="ECO:0007669"/>
    <property type="project" value="InterPro"/>
</dbReference>
<evidence type="ECO:0000256" key="3">
    <source>
        <dbReference type="ARBA" id="ARBA00022490"/>
    </source>
</evidence>
<dbReference type="SMART" id="SM00448">
    <property type="entry name" value="REC"/>
    <property type="match status" value="1"/>
</dbReference>
<dbReference type="PROSITE" id="PS01124">
    <property type="entry name" value="HTH_ARAC_FAMILY_2"/>
    <property type="match status" value="1"/>
</dbReference>
<reference evidence="13 14" key="1">
    <citation type="submission" date="2017-02" db="EMBL/GenBank/DDBJ databases">
        <title>Genome sequence of Clostridium beijerinckii Br21.</title>
        <authorList>
            <person name="Fonseca B.C."/>
            <person name="Guazzaroni M.E."/>
            <person name="Riano-Pachon D.M."/>
            <person name="Reginatto V."/>
        </authorList>
    </citation>
    <scope>NUCLEOTIDE SEQUENCE [LARGE SCALE GENOMIC DNA]</scope>
    <source>
        <strain evidence="13 14">Br21</strain>
    </source>
</reference>
<comment type="function">
    <text evidence="9">May play the central regulatory role in sporulation. It may be an element of the effector pathway responsible for the activation of sporulation genes in response to nutritional stress. Spo0A may act in concert with spo0H (a sigma factor) to control the expression of some genes that are critical to the sporulation process.</text>
</comment>
<evidence type="ECO:0000256" key="8">
    <source>
        <dbReference type="ARBA" id="ARBA00023163"/>
    </source>
</evidence>
<evidence type="ECO:0000256" key="7">
    <source>
        <dbReference type="ARBA" id="ARBA00023125"/>
    </source>
</evidence>
<dbReference type="GO" id="GO:0000160">
    <property type="term" value="P:phosphorelay signal transduction system"/>
    <property type="evidence" value="ECO:0007669"/>
    <property type="project" value="UniProtKB-KW"/>
</dbReference>
<dbReference type="Pfam" id="PF00072">
    <property type="entry name" value="Response_reg"/>
    <property type="match status" value="1"/>
</dbReference>
<feature type="domain" description="HTH araC/xylS-type" evidence="11">
    <location>
        <begin position="430"/>
        <end position="529"/>
    </location>
</feature>
<gene>
    <name evidence="13" type="ORF">CBEIBR21_19850</name>
</gene>
<dbReference type="Gene3D" id="1.10.10.60">
    <property type="entry name" value="Homeodomain-like"/>
    <property type="match status" value="2"/>
</dbReference>
<evidence type="ECO:0000256" key="10">
    <source>
        <dbReference type="PROSITE-ProRule" id="PRU00169"/>
    </source>
</evidence>
<evidence type="ECO:0000259" key="11">
    <source>
        <dbReference type="PROSITE" id="PS01124"/>
    </source>
</evidence>
<sequence length="529" mass="61245">MYGVLIVDDESIIREGLIEIICWEEYGMKIIGQASNGEEALKIIKSHNPKIVITDIRMPFMNGIELIKAIKLNSMNIRTIVLSGYDDFLYVREAMKYGAENYILKPVDKDELNNTIKEILERIENEMFSESQKKESTVLLRNNTLNRIISNEITLKEFREKQELLEINLYCSQMCIAVIECNFYEISEAVDEENSVHLKRFKALNICEEIIERYIHGIVFEDKIGNITVIFRNTDAEITFAEVNEILNKCINGIEKHLKISSVAAVGAMISSHRDLHRSYKEAIESLNYKFIFGYNKVLFFDSIRGYKKKNTDILMINFDLISNHIKLCKEDEVKSYISQIYDCIIEGKQNIEQDLIINGSLELLICIFNAAKEFNINAKDLLSFKNHAFSEIENVRDINALKEKLLESVAEIFNIIRQLKNKKFSKVVSNSIKHIEKKYYSQEISLKTLSNSMNINSAYLGRIFKTETGEFFTDYLNKVRIDKAKELLLNTNLKASDISVKVGFVNNNYFYTIFKKYTGINPGDFRKV</sequence>
<dbReference type="SUPFAM" id="SSF52172">
    <property type="entry name" value="CheY-like"/>
    <property type="match status" value="1"/>
</dbReference>
<keyword evidence="8" id="KW-0804">Transcription</keyword>
<dbReference type="InterPro" id="IPR018060">
    <property type="entry name" value="HTH_AraC"/>
</dbReference>
<evidence type="ECO:0000256" key="1">
    <source>
        <dbReference type="ARBA" id="ARBA00004496"/>
    </source>
</evidence>
<feature type="domain" description="Response regulatory" evidence="12">
    <location>
        <begin position="3"/>
        <end position="120"/>
    </location>
</feature>
<comment type="caution">
    <text evidence="13">The sequence shown here is derived from an EMBL/GenBank/DDBJ whole genome shotgun (WGS) entry which is preliminary data.</text>
</comment>
<organism evidence="13 14">
    <name type="scientific">Clostridium beijerinckii</name>
    <name type="common">Clostridium MP</name>
    <dbReference type="NCBI Taxonomy" id="1520"/>
    <lineage>
        <taxon>Bacteria</taxon>
        <taxon>Bacillati</taxon>
        <taxon>Bacillota</taxon>
        <taxon>Clostridia</taxon>
        <taxon>Eubacteriales</taxon>
        <taxon>Clostridiaceae</taxon>
        <taxon>Clostridium</taxon>
    </lineage>
</organism>
<dbReference type="Proteomes" id="UP000190959">
    <property type="component" value="Unassembled WGS sequence"/>
</dbReference>
<evidence type="ECO:0000313" key="13">
    <source>
        <dbReference type="EMBL" id="OOP71846.1"/>
    </source>
</evidence>
<evidence type="ECO:0000256" key="4">
    <source>
        <dbReference type="ARBA" id="ARBA00022553"/>
    </source>
</evidence>